<dbReference type="EMBL" id="JAOPKB010000020">
    <property type="protein sequence ID" value="MCU4975537.1"/>
    <property type="molecule type" value="Genomic_DNA"/>
</dbReference>
<comment type="caution">
    <text evidence="2">The sequence shown here is derived from an EMBL/GenBank/DDBJ whole genome shotgun (WGS) entry which is preliminary data.</text>
</comment>
<proteinExistence type="predicted"/>
<feature type="region of interest" description="Disordered" evidence="1">
    <location>
        <begin position="62"/>
        <end position="82"/>
    </location>
</feature>
<dbReference type="AlphaFoldDB" id="A0AAP2Z2T9"/>
<organism evidence="2 5">
    <name type="scientific">Natronoglomus mannanivorans</name>
    <dbReference type="NCBI Taxonomy" id="2979990"/>
    <lineage>
        <taxon>Archaea</taxon>
        <taxon>Methanobacteriati</taxon>
        <taxon>Methanobacteriota</taxon>
        <taxon>Stenosarchaea group</taxon>
        <taxon>Halobacteria</taxon>
        <taxon>Halobacteriales</taxon>
        <taxon>Natrialbaceae</taxon>
        <taxon>Natronoglomus</taxon>
    </lineage>
</organism>
<sequence length="82" mass="9165">MPNWRDRYLDDEAEARLASLADSVPDVSLEDATDEYVRACEQFEELLEDGSPTGVIRRAALQRTESRLSSASESESEPKSES</sequence>
<dbReference type="EMBL" id="JAOPKA010000021">
    <property type="protein sequence ID" value="MCU4744061.1"/>
    <property type="molecule type" value="Genomic_DNA"/>
</dbReference>
<name>A0AAP2Z2T9_9EURY</name>
<accession>A0AAP2Z2T9</accession>
<evidence type="ECO:0000313" key="5">
    <source>
        <dbReference type="Proteomes" id="UP001321018"/>
    </source>
</evidence>
<evidence type="ECO:0000256" key="1">
    <source>
        <dbReference type="SAM" id="MobiDB-lite"/>
    </source>
</evidence>
<dbReference type="RefSeq" id="WP_338005868.1">
    <property type="nucleotide sequence ID" value="NZ_JAOPKA010000021.1"/>
</dbReference>
<evidence type="ECO:0000313" key="4">
    <source>
        <dbReference type="Proteomes" id="UP001320972"/>
    </source>
</evidence>
<protein>
    <submittedName>
        <fullName evidence="2">Uncharacterized protein</fullName>
    </submittedName>
</protein>
<keyword evidence="4" id="KW-1185">Reference proteome</keyword>
<dbReference type="Proteomes" id="UP001320972">
    <property type="component" value="Unassembled WGS sequence"/>
</dbReference>
<evidence type="ECO:0000313" key="2">
    <source>
        <dbReference type="EMBL" id="MCU4744061.1"/>
    </source>
</evidence>
<evidence type="ECO:0000313" key="3">
    <source>
        <dbReference type="EMBL" id="MCU4975537.1"/>
    </source>
</evidence>
<reference evidence="2 4" key="1">
    <citation type="submission" date="2022-09" db="EMBL/GenBank/DDBJ databases">
        <title>Enrichment on poylsaccharides allowed isolation of novel metabolic and taxonomic groups of Haloarchaea.</title>
        <authorList>
            <person name="Sorokin D.Y."/>
            <person name="Elcheninov A.G."/>
            <person name="Khizhniak T.V."/>
            <person name="Kolganova T.V."/>
            <person name="Kublanov I.V."/>
        </authorList>
    </citation>
    <scope>NUCLEOTIDE SEQUENCE</scope>
    <source>
        <strain evidence="3 4">AArc-m2/3/4</strain>
        <strain evidence="2">AArc-xg1-1</strain>
    </source>
</reference>
<dbReference type="Proteomes" id="UP001321018">
    <property type="component" value="Unassembled WGS sequence"/>
</dbReference>
<gene>
    <name evidence="3" type="ORF">OB955_22885</name>
    <name evidence="2" type="ORF">OB960_22020</name>
</gene>